<reference evidence="1 2" key="1">
    <citation type="journal article" date="2019" name="ACS Chem. Biol.">
        <title>Identification and Mobilization of a Cryptic Antibiotic Biosynthesis Gene Locus from a Human-Pathogenic Nocardia Isolate.</title>
        <authorList>
            <person name="Herisse M."/>
            <person name="Ishida K."/>
            <person name="Porter J.L."/>
            <person name="Howden B."/>
            <person name="Hertweck C."/>
            <person name="Stinear T.P."/>
            <person name="Pidot S.J."/>
        </authorList>
    </citation>
    <scope>NUCLEOTIDE SEQUENCE [LARGE SCALE GENOMIC DNA]</scope>
    <source>
        <strain evidence="1 2">AUSMDU00024985</strain>
    </source>
</reference>
<dbReference type="SUPFAM" id="SSF54611">
    <property type="entry name" value="SecB-like"/>
    <property type="match status" value="1"/>
</dbReference>
<dbReference type="Gene3D" id="3.10.420.10">
    <property type="entry name" value="SecB-like"/>
    <property type="match status" value="1"/>
</dbReference>
<accession>A0A6G9XN81</accession>
<evidence type="ECO:0000313" key="1">
    <source>
        <dbReference type="EMBL" id="QIS02359.1"/>
    </source>
</evidence>
<proteinExistence type="predicted"/>
<evidence type="ECO:0000313" key="2">
    <source>
        <dbReference type="Proteomes" id="UP000501705"/>
    </source>
</evidence>
<dbReference type="InterPro" id="IPR035958">
    <property type="entry name" value="SecB-like_sf"/>
</dbReference>
<dbReference type="AlphaFoldDB" id="A0A6G9XN81"/>
<dbReference type="RefSeq" id="WP_167461458.1">
    <property type="nucleotide sequence ID" value="NZ_CP046171.1"/>
</dbReference>
<name>A0A6G9XN81_NOCBR</name>
<gene>
    <name evidence="1" type="ORF">F5X71_08500</name>
</gene>
<protein>
    <recommendedName>
        <fullName evidence="3">Preprotein translocase subunit SecB</fullName>
    </recommendedName>
</protein>
<evidence type="ECO:0008006" key="3">
    <source>
        <dbReference type="Google" id="ProtNLM"/>
    </source>
</evidence>
<sequence>MLTVQLRADVRTVKLPEEVNAKISVDEPKYTFEGGDLFIRVTYDASFFPASPTGEDSTDDDSKLAEIRVAHVAVIKVEGDAPDRSEIDRLFVENVTFMIHPYARASIQRLATDVGLPPVTLPYMHRRGPIANAVAVVAELQGKGSS</sequence>
<dbReference type="EMBL" id="CP046171">
    <property type="protein sequence ID" value="QIS02359.1"/>
    <property type="molecule type" value="Genomic_DNA"/>
</dbReference>
<organism evidence="1 2">
    <name type="scientific">Nocardia brasiliensis</name>
    <dbReference type="NCBI Taxonomy" id="37326"/>
    <lineage>
        <taxon>Bacteria</taxon>
        <taxon>Bacillati</taxon>
        <taxon>Actinomycetota</taxon>
        <taxon>Actinomycetes</taxon>
        <taxon>Mycobacteriales</taxon>
        <taxon>Nocardiaceae</taxon>
        <taxon>Nocardia</taxon>
    </lineage>
</organism>
<dbReference type="Proteomes" id="UP000501705">
    <property type="component" value="Chromosome"/>
</dbReference>